<dbReference type="InterPro" id="IPR050563">
    <property type="entry name" value="4-hydroxybenzoyl-CoA_TE"/>
</dbReference>
<reference evidence="2" key="1">
    <citation type="journal article" date="2014" name="Int. J. Syst. Evol. Microbiol.">
        <title>Complete genome sequence of Corynebacterium casei LMG S-19264T (=DSM 44701T), isolated from a smear-ripened cheese.</title>
        <authorList>
            <consortium name="US DOE Joint Genome Institute (JGI-PGF)"/>
            <person name="Walter F."/>
            <person name="Albersmeier A."/>
            <person name="Kalinowski J."/>
            <person name="Ruckert C."/>
        </authorList>
    </citation>
    <scope>NUCLEOTIDE SEQUENCE</scope>
    <source>
        <strain evidence="2">KCTC 23430</strain>
    </source>
</reference>
<comment type="caution">
    <text evidence="2">The sequence shown here is derived from an EMBL/GenBank/DDBJ whole genome shotgun (WGS) entry which is preliminary data.</text>
</comment>
<dbReference type="PANTHER" id="PTHR31793:SF37">
    <property type="entry name" value="ACYL-COA THIOESTER HYDROLASE YBGC"/>
    <property type="match status" value="1"/>
</dbReference>
<dbReference type="PANTHER" id="PTHR31793">
    <property type="entry name" value="4-HYDROXYBENZOYL-COA THIOESTERASE FAMILY MEMBER"/>
    <property type="match status" value="1"/>
</dbReference>
<dbReference type="GO" id="GO:0047617">
    <property type="term" value="F:fatty acyl-CoA hydrolase activity"/>
    <property type="evidence" value="ECO:0007669"/>
    <property type="project" value="TreeGrafter"/>
</dbReference>
<evidence type="ECO:0008006" key="4">
    <source>
        <dbReference type="Google" id="ProtNLM"/>
    </source>
</evidence>
<dbReference type="Gene3D" id="3.10.129.10">
    <property type="entry name" value="Hotdog Thioesterase"/>
    <property type="match status" value="1"/>
</dbReference>
<name>A0A918XJ41_9GAMM</name>
<dbReference type="CDD" id="cd00586">
    <property type="entry name" value="4HBT"/>
    <property type="match status" value="1"/>
</dbReference>
<evidence type="ECO:0000313" key="3">
    <source>
        <dbReference type="Proteomes" id="UP000644693"/>
    </source>
</evidence>
<reference evidence="2" key="2">
    <citation type="submission" date="2020-09" db="EMBL/GenBank/DDBJ databases">
        <authorList>
            <person name="Sun Q."/>
            <person name="Kim S."/>
        </authorList>
    </citation>
    <scope>NUCLEOTIDE SEQUENCE</scope>
    <source>
        <strain evidence="2">KCTC 23430</strain>
    </source>
</reference>
<dbReference type="SUPFAM" id="SSF54637">
    <property type="entry name" value="Thioesterase/thiol ester dehydrase-isomerase"/>
    <property type="match status" value="1"/>
</dbReference>
<gene>
    <name evidence="2" type="ORF">GCM10007053_19430</name>
</gene>
<evidence type="ECO:0000313" key="2">
    <source>
        <dbReference type="EMBL" id="GHD34124.1"/>
    </source>
</evidence>
<dbReference type="EMBL" id="BMYM01000002">
    <property type="protein sequence ID" value="GHD34124.1"/>
    <property type="molecule type" value="Genomic_DNA"/>
</dbReference>
<dbReference type="Pfam" id="PF13279">
    <property type="entry name" value="4HBT_2"/>
    <property type="match status" value="1"/>
</dbReference>
<keyword evidence="1" id="KW-0378">Hydrolase</keyword>
<dbReference type="InterPro" id="IPR029069">
    <property type="entry name" value="HotDog_dom_sf"/>
</dbReference>
<dbReference type="AlphaFoldDB" id="A0A918XJ41"/>
<proteinExistence type="predicted"/>
<dbReference type="Proteomes" id="UP000644693">
    <property type="component" value="Unassembled WGS sequence"/>
</dbReference>
<accession>A0A918XJ41</accession>
<organism evidence="2 3">
    <name type="scientific">Parahalioglobus pacificus</name>
    <dbReference type="NCBI Taxonomy" id="930806"/>
    <lineage>
        <taxon>Bacteria</taxon>
        <taxon>Pseudomonadati</taxon>
        <taxon>Pseudomonadota</taxon>
        <taxon>Gammaproteobacteria</taxon>
        <taxon>Cellvibrionales</taxon>
        <taxon>Halieaceae</taxon>
        <taxon>Parahalioglobus</taxon>
    </lineage>
</organism>
<dbReference type="RefSeq" id="WP_189477608.1">
    <property type="nucleotide sequence ID" value="NZ_BMYM01000002.1"/>
</dbReference>
<sequence length="160" mass="18051">MTGTEKISPNLWDYADPFTVSLSVDAADIDGLGHTNNVVYVRWCEQVAWAHSVSLGLDLSAYESLDRAMAITHSEYRYLQASRLSDEVTAATWIVRWDKRFTMERRFQIVRNSDGVSLLRGAQRFACIALQSGRPKRMPPEFVEGYGPAVREIEDLPPLG</sequence>
<evidence type="ECO:0000256" key="1">
    <source>
        <dbReference type="ARBA" id="ARBA00022801"/>
    </source>
</evidence>
<protein>
    <recommendedName>
        <fullName evidence="4">Acyl-CoA thioesterase</fullName>
    </recommendedName>
</protein>
<keyword evidence="3" id="KW-1185">Reference proteome</keyword>